<name>A0A4P9Y5J1_9FUNG</name>
<dbReference type="GO" id="GO:0004017">
    <property type="term" value="F:AMP kinase activity"/>
    <property type="evidence" value="ECO:0007669"/>
    <property type="project" value="UniProtKB-UniRule"/>
</dbReference>
<dbReference type="GO" id="GO:0005737">
    <property type="term" value="C:cytoplasm"/>
    <property type="evidence" value="ECO:0007669"/>
    <property type="project" value="UniProtKB-SubCell"/>
</dbReference>
<feature type="binding site" evidence="10">
    <location>
        <position position="39"/>
    </location>
    <ligand>
        <name>ATP</name>
        <dbReference type="ChEBI" id="CHEBI:30616"/>
    </ligand>
</feature>
<reference evidence="12" key="1">
    <citation type="journal article" date="2018" name="Nat. Microbiol.">
        <title>Leveraging single-cell genomics to expand the fungal tree of life.</title>
        <authorList>
            <person name="Ahrendt S.R."/>
            <person name="Quandt C.A."/>
            <person name="Ciobanu D."/>
            <person name="Clum A."/>
            <person name="Salamov A."/>
            <person name="Andreopoulos B."/>
            <person name="Cheng J.F."/>
            <person name="Woyke T."/>
            <person name="Pelin A."/>
            <person name="Henrissat B."/>
            <person name="Reynolds N.K."/>
            <person name="Benny G.L."/>
            <person name="Smith M.E."/>
            <person name="James T.Y."/>
            <person name="Grigoriev I.V."/>
        </authorList>
    </citation>
    <scope>NUCLEOTIDE SEQUENCE [LARGE SCALE GENOMIC DNA]</scope>
</reference>
<dbReference type="GO" id="GO:0006364">
    <property type="term" value="P:rRNA processing"/>
    <property type="evidence" value="ECO:0007669"/>
    <property type="project" value="UniProtKB-KW"/>
</dbReference>
<keyword evidence="3 10" id="KW-0690">Ribosome biogenesis</keyword>
<feature type="region of interest" description="NMPbind" evidence="10">
    <location>
        <begin position="55"/>
        <end position="78"/>
    </location>
</feature>
<keyword evidence="4 10" id="KW-0698">rRNA processing</keyword>
<evidence type="ECO:0000256" key="10">
    <source>
        <dbReference type="HAMAP-Rule" id="MF_03173"/>
    </source>
</evidence>
<dbReference type="Proteomes" id="UP000267251">
    <property type="component" value="Unassembled WGS sequence"/>
</dbReference>
<keyword evidence="9 10" id="KW-0539">Nucleus</keyword>
<keyword evidence="5 10" id="KW-0808">Transferase</keyword>
<feature type="binding site" evidence="10">
    <location>
        <position position="38"/>
    </location>
    <ligand>
        <name>ATP</name>
        <dbReference type="ChEBI" id="CHEBI:30616"/>
    </ligand>
</feature>
<evidence type="ECO:0000256" key="7">
    <source>
        <dbReference type="ARBA" id="ARBA00022777"/>
    </source>
</evidence>
<dbReference type="Pfam" id="PF13238">
    <property type="entry name" value="AAA_18"/>
    <property type="match status" value="1"/>
</dbReference>
<comment type="caution">
    <text evidence="10">Lacks conserved residue(s) required for the propagation of feature annotation.</text>
</comment>
<evidence type="ECO:0000256" key="4">
    <source>
        <dbReference type="ARBA" id="ARBA00022552"/>
    </source>
</evidence>
<accession>A0A4P9Y5J1</accession>
<comment type="function">
    <text evidence="10">Broad-specificity nucleoside monophosphate (NMP) kinase that catalyzes the reversible transfer of the terminal phosphate group between nucleoside triphosphates and monophosphates. Has also ATPase activity. Involved in the late cytoplasmic maturation steps of the 40S ribosomal particles, specifically 18S rRNA maturation. While NMP activity is not required for ribosome maturation, ATPase activity is. Associates transiently with small ribosomal subunit protein uS11. ATP hydrolysis breaks the interaction with uS11. May temporarily remove uS11 from the ribosome to enable a conformational change of the ribosomal RNA that is needed for the final maturation step of the small ribosomal subunit. Its NMP activity may have a role in nuclear energy homeostasis.</text>
</comment>
<dbReference type="HAMAP" id="MF_00039">
    <property type="entry name" value="Adenylate_kinase_AK6"/>
    <property type="match status" value="1"/>
</dbReference>
<dbReference type="SUPFAM" id="SSF52540">
    <property type="entry name" value="P-loop containing nucleoside triphosphate hydrolases"/>
    <property type="match status" value="1"/>
</dbReference>
<dbReference type="InterPro" id="IPR027417">
    <property type="entry name" value="P-loop_NTPase"/>
</dbReference>
<keyword evidence="12" id="KW-1185">Reference proteome</keyword>
<dbReference type="PANTHER" id="PTHR12595:SF0">
    <property type="entry name" value="ADENYLATE KINASE ISOENZYME 6"/>
    <property type="match status" value="1"/>
</dbReference>
<dbReference type="PANTHER" id="PTHR12595">
    <property type="entry name" value="POS9-ACTIVATING FACTOR FAP7-RELATED"/>
    <property type="match status" value="1"/>
</dbReference>
<evidence type="ECO:0000313" key="12">
    <source>
        <dbReference type="Proteomes" id="UP000267251"/>
    </source>
</evidence>
<keyword evidence="8 10" id="KW-0067">ATP-binding</keyword>
<keyword evidence="6 10" id="KW-0547">Nucleotide-binding</keyword>
<proteinExistence type="inferred from homology"/>
<feature type="binding site" evidence="10">
    <location>
        <position position="40"/>
    </location>
    <ligand>
        <name>ATP</name>
        <dbReference type="ChEBI" id="CHEBI:30616"/>
    </ligand>
</feature>
<dbReference type="AlphaFoldDB" id="A0A4P9Y5J1"/>
<sequence length="196" mass="22417">MDVSYNNSPSDDEEARFSAMPERTLPNILVTGTPGTGKTSTAEMVAQLTSFEHMEIGKLVREQQLHDGYLEEYDSLDLNEDKLLDYLEEELRDGGKVVDFHGSDLFPEDWFDLVVVLRTNNTLLYDRLQGRGYTESKVQENIECEIFQECLEEARSQFPEEMIVELVSETADQMESNAERIQQWAEAFMAKSKASP</sequence>
<comment type="subcellular location">
    <subcellularLocation>
        <location evidence="10">Cytoplasm</location>
    </subcellularLocation>
    <subcellularLocation>
        <location evidence="10">Nucleus</location>
    </subcellularLocation>
</comment>
<keyword evidence="7 10" id="KW-0418">Kinase</keyword>
<dbReference type="FunFam" id="3.40.50.300:FF:000372">
    <property type="entry name" value="Adenylate kinase isoenzyme 6 homolog"/>
    <property type="match status" value="1"/>
</dbReference>
<evidence type="ECO:0000256" key="2">
    <source>
        <dbReference type="ARBA" id="ARBA00022490"/>
    </source>
</evidence>
<feature type="binding site" evidence="10">
    <location>
        <position position="35"/>
    </location>
    <ligand>
        <name>ATP</name>
        <dbReference type="ChEBI" id="CHEBI:30616"/>
    </ligand>
</feature>
<comment type="subunit">
    <text evidence="10">Interacts with small ribosomal subunit protein uS11. Not a structural component of 43S pre-ribosomes, but transiently interacts with them by binding to uS11.</text>
</comment>
<comment type="similarity">
    <text evidence="10">Belongs to the adenylate kinase family. AK6 subfamily.</text>
</comment>
<dbReference type="EMBL" id="KZ988014">
    <property type="protein sequence ID" value="RKP13461.1"/>
    <property type="molecule type" value="Genomic_DNA"/>
</dbReference>
<comment type="catalytic activity">
    <reaction evidence="10">
        <text>ATP + H2O = ADP + phosphate + H(+)</text>
        <dbReference type="Rhea" id="RHEA:13065"/>
        <dbReference type="ChEBI" id="CHEBI:15377"/>
        <dbReference type="ChEBI" id="CHEBI:15378"/>
        <dbReference type="ChEBI" id="CHEBI:30616"/>
        <dbReference type="ChEBI" id="CHEBI:43474"/>
        <dbReference type="ChEBI" id="CHEBI:456216"/>
    </reaction>
</comment>
<dbReference type="InterPro" id="IPR020618">
    <property type="entry name" value="Adenyl_kinase_AK6"/>
</dbReference>
<dbReference type="GO" id="GO:0042274">
    <property type="term" value="P:ribosomal small subunit biogenesis"/>
    <property type="evidence" value="ECO:0007669"/>
    <property type="project" value="UniProtKB-UniRule"/>
</dbReference>
<gene>
    <name evidence="11" type="ORF">BJ684DRAFT_22785</name>
</gene>
<evidence type="ECO:0000256" key="3">
    <source>
        <dbReference type="ARBA" id="ARBA00022517"/>
    </source>
</evidence>
<feature type="binding site" evidence="10">
    <location>
        <position position="131"/>
    </location>
    <ligand>
        <name>ATP</name>
        <dbReference type="ChEBI" id="CHEBI:30616"/>
    </ligand>
</feature>
<protein>
    <recommendedName>
        <fullName evidence="10">Adenylate kinase isoenzyme 6 homolog</fullName>
        <shortName evidence="10">AK6</shortName>
        <ecNumber evidence="10">2.7.4.3</ecNumber>
    </recommendedName>
    <alternativeName>
        <fullName evidence="10">Dual activity adenylate kinase/ATPase</fullName>
        <shortName evidence="10">AK/ATPase</shortName>
    </alternativeName>
</protein>
<evidence type="ECO:0000256" key="1">
    <source>
        <dbReference type="ARBA" id="ARBA00000582"/>
    </source>
</evidence>
<evidence type="ECO:0000256" key="6">
    <source>
        <dbReference type="ARBA" id="ARBA00022741"/>
    </source>
</evidence>
<dbReference type="GO" id="GO:0005524">
    <property type="term" value="F:ATP binding"/>
    <property type="evidence" value="ECO:0007669"/>
    <property type="project" value="UniProtKB-KW"/>
</dbReference>
<evidence type="ECO:0000313" key="11">
    <source>
        <dbReference type="EMBL" id="RKP13461.1"/>
    </source>
</evidence>
<dbReference type="Gene3D" id="3.40.50.300">
    <property type="entry name" value="P-loop containing nucleotide triphosphate hydrolases"/>
    <property type="match status" value="1"/>
</dbReference>
<evidence type="ECO:0000256" key="8">
    <source>
        <dbReference type="ARBA" id="ARBA00022840"/>
    </source>
</evidence>
<feature type="binding site" evidence="10">
    <location>
        <position position="37"/>
    </location>
    <ligand>
        <name>ATP</name>
        <dbReference type="ChEBI" id="CHEBI:30616"/>
    </ligand>
</feature>
<dbReference type="GO" id="GO:0016887">
    <property type="term" value="F:ATP hydrolysis activity"/>
    <property type="evidence" value="ECO:0007669"/>
    <property type="project" value="UniProtKB-UniRule"/>
</dbReference>
<comment type="catalytic activity">
    <reaction evidence="1 10">
        <text>AMP + ATP = 2 ADP</text>
        <dbReference type="Rhea" id="RHEA:12973"/>
        <dbReference type="ChEBI" id="CHEBI:30616"/>
        <dbReference type="ChEBI" id="CHEBI:456215"/>
        <dbReference type="ChEBI" id="CHEBI:456216"/>
        <dbReference type="EC" id="2.7.4.3"/>
    </reaction>
</comment>
<evidence type="ECO:0000256" key="5">
    <source>
        <dbReference type="ARBA" id="ARBA00022679"/>
    </source>
</evidence>
<dbReference type="EC" id="2.7.4.3" evidence="10"/>
<feature type="region of interest" description="LID" evidence="10">
    <location>
        <begin position="130"/>
        <end position="140"/>
    </location>
</feature>
<keyword evidence="2 10" id="KW-0963">Cytoplasm</keyword>
<dbReference type="GO" id="GO:0005634">
    <property type="term" value="C:nucleus"/>
    <property type="evidence" value="ECO:0007669"/>
    <property type="project" value="UniProtKB-SubCell"/>
</dbReference>
<organism evidence="11 12">
    <name type="scientific">Piptocephalis cylindrospora</name>
    <dbReference type="NCBI Taxonomy" id="1907219"/>
    <lineage>
        <taxon>Eukaryota</taxon>
        <taxon>Fungi</taxon>
        <taxon>Fungi incertae sedis</taxon>
        <taxon>Zoopagomycota</taxon>
        <taxon>Zoopagomycotina</taxon>
        <taxon>Zoopagomycetes</taxon>
        <taxon>Zoopagales</taxon>
        <taxon>Piptocephalidaceae</taxon>
        <taxon>Piptocephalis</taxon>
    </lineage>
</organism>
<evidence type="ECO:0000256" key="9">
    <source>
        <dbReference type="ARBA" id="ARBA00023242"/>
    </source>
</evidence>
<dbReference type="OrthoDB" id="10251185at2759"/>